<dbReference type="AlphaFoldDB" id="A0A6A6QB54"/>
<evidence type="ECO:0000313" key="2">
    <source>
        <dbReference type="EMBL" id="KAF2489635.1"/>
    </source>
</evidence>
<reference evidence="2" key="1">
    <citation type="journal article" date="2020" name="Stud. Mycol.">
        <title>101 Dothideomycetes genomes: a test case for predicting lifestyles and emergence of pathogens.</title>
        <authorList>
            <person name="Haridas S."/>
            <person name="Albert R."/>
            <person name="Binder M."/>
            <person name="Bloem J."/>
            <person name="Labutti K."/>
            <person name="Salamov A."/>
            <person name="Andreopoulos B."/>
            <person name="Baker S."/>
            <person name="Barry K."/>
            <person name="Bills G."/>
            <person name="Bluhm B."/>
            <person name="Cannon C."/>
            <person name="Castanera R."/>
            <person name="Culley D."/>
            <person name="Daum C."/>
            <person name="Ezra D."/>
            <person name="Gonzalez J."/>
            <person name="Henrissat B."/>
            <person name="Kuo A."/>
            <person name="Liang C."/>
            <person name="Lipzen A."/>
            <person name="Lutzoni F."/>
            <person name="Magnuson J."/>
            <person name="Mondo S."/>
            <person name="Nolan M."/>
            <person name="Ohm R."/>
            <person name="Pangilinan J."/>
            <person name="Park H.-J."/>
            <person name="Ramirez L."/>
            <person name="Alfaro M."/>
            <person name="Sun H."/>
            <person name="Tritt A."/>
            <person name="Yoshinaga Y."/>
            <person name="Zwiers L.-H."/>
            <person name="Turgeon B."/>
            <person name="Goodwin S."/>
            <person name="Spatafora J."/>
            <person name="Crous P."/>
            <person name="Grigoriev I."/>
        </authorList>
    </citation>
    <scope>NUCLEOTIDE SEQUENCE</scope>
    <source>
        <strain evidence="2">CBS 269.34</strain>
    </source>
</reference>
<gene>
    <name evidence="2" type="ORF">BU16DRAFT_566742</name>
</gene>
<proteinExistence type="predicted"/>
<sequence>MPSTTPLPSTAATAPLPPLIQNALYSALMTSRSIPTIQATLTHELQASGWTTNLRAYIQQLLRSGECATYNEVMARLMEETRVQKSGRENGVNGHANGVVNGVDGNAERPRSVEEGGILIPERAVREGVRVVRRELEKVVEVAVEGES</sequence>
<dbReference type="EMBL" id="MU004198">
    <property type="protein sequence ID" value="KAF2489635.1"/>
    <property type="molecule type" value="Genomic_DNA"/>
</dbReference>
<name>A0A6A6QB54_9PEZI</name>
<feature type="region of interest" description="Disordered" evidence="1">
    <location>
        <begin position="86"/>
        <end position="108"/>
    </location>
</feature>
<feature type="compositionally biased region" description="Low complexity" evidence="1">
    <location>
        <begin position="90"/>
        <end position="105"/>
    </location>
</feature>
<evidence type="ECO:0000256" key="1">
    <source>
        <dbReference type="SAM" id="MobiDB-lite"/>
    </source>
</evidence>
<evidence type="ECO:0000313" key="3">
    <source>
        <dbReference type="Proteomes" id="UP000799750"/>
    </source>
</evidence>
<dbReference type="Gene3D" id="1.10.246.140">
    <property type="match status" value="1"/>
</dbReference>
<keyword evidence="3" id="KW-1185">Reference proteome</keyword>
<organism evidence="2 3">
    <name type="scientific">Lophium mytilinum</name>
    <dbReference type="NCBI Taxonomy" id="390894"/>
    <lineage>
        <taxon>Eukaryota</taxon>
        <taxon>Fungi</taxon>
        <taxon>Dikarya</taxon>
        <taxon>Ascomycota</taxon>
        <taxon>Pezizomycotina</taxon>
        <taxon>Dothideomycetes</taxon>
        <taxon>Pleosporomycetidae</taxon>
        <taxon>Mytilinidiales</taxon>
        <taxon>Mytilinidiaceae</taxon>
        <taxon>Lophium</taxon>
    </lineage>
</organism>
<dbReference type="InterPro" id="IPR038212">
    <property type="entry name" value="TF_EnY2_sf"/>
</dbReference>
<protein>
    <submittedName>
        <fullName evidence="2">Uncharacterized protein</fullName>
    </submittedName>
</protein>
<dbReference type="Proteomes" id="UP000799750">
    <property type="component" value="Unassembled WGS sequence"/>
</dbReference>
<dbReference type="OrthoDB" id="5355007at2759"/>
<accession>A0A6A6QB54</accession>